<protein>
    <submittedName>
        <fullName evidence="1">Uncharacterized protein</fullName>
    </submittedName>
</protein>
<comment type="caution">
    <text evidence="1">The sequence shown here is derived from an EMBL/GenBank/DDBJ whole genome shotgun (WGS) entry which is preliminary data.</text>
</comment>
<dbReference type="AlphaFoldDB" id="A0A845QFL0"/>
<gene>
    <name evidence="1" type="ORF">D0435_02745</name>
</gene>
<dbReference type="Proteomes" id="UP000446866">
    <property type="component" value="Unassembled WGS sequence"/>
</dbReference>
<proteinExistence type="predicted"/>
<accession>A0A845QFL0</accession>
<reference evidence="1 2" key="1">
    <citation type="submission" date="2018-08" db="EMBL/GenBank/DDBJ databases">
        <title>Murine metabolic-syndrome-specific gut microbial biobank.</title>
        <authorList>
            <person name="Liu C."/>
        </authorList>
    </citation>
    <scope>NUCLEOTIDE SEQUENCE [LARGE SCALE GENOMIC DNA]</scope>
    <source>
        <strain evidence="1 2">28</strain>
    </source>
</reference>
<dbReference type="EMBL" id="QXWK01000003">
    <property type="protein sequence ID" value="NBH60590.1"/>
    <property type="molecule type" value="Genomic_DNA"/>
</dbReference>
<sequence>MSIKEIIQHLKELLYQVEYSITEAKCEERDAIDVLPDNLKTKEALEASINALNFLDSLDGNKILIAQILRGPQFTQNELDNAFKEFIDNIYGKKYTFRRKL</sequence>
<evidence type="ECO:0000313" key="2">
    <source>
        <dbReference type="Proteomes" id="UP000446866"/>
    </source>
</evidence>
<evidence type="ECO:0000313" key="1">
    <source>
        <dbReference type="EMBL" id="NBH60590.1"/>
    </source>
</evidence>
<dbReference type="RefSeq" id="WP_160200890.1">
    <property type="nucleotide sequence ID" value="NZ_QXWK01000003.1"/>
</dbReference>
<keyword evidence="2" id="KW-1185">Reference proteome</keyword>
<name>A0A845QFL0_9FIRM</name>
<organism evidence="1 2">
    <name type="scientific">Anaerotruncus colihominis</name>
    <dbReference type="NCBI Taxonomy" id="169435"/>
    <lineage>
        <taxon>Bacteria</taxon>
        <taxon>Bacillati</taxon>
        <taxon>Bacillota</taxon>
        <taxon>Clostridia</taxon>
        <taxon>Eubacteriales</taxon>
        <taxon>Oscillospiraceae</taxon>
        <taxon>Anaerotruncus</taxon>
    </lineage>
</organism>